<evidence type="ECO:0000313" key="1">
    <source>
        <dbReference type="EMBL" id="KAF2137793.1"/>
    </source>
</evidence>
<name>A0A6A6B339_9PEZI</name>
<evidence type="ECO:0008006" key="3">
    <source>
        <dbReference type="Google" id="ProtNLM"/>
    </source>
</evidence>
<protein>
    <recommendedName>
        <fullName evidence="3">F-box domain-containing protein</fullName>
    </recommendedName>
</protein>
<keyword evidence="2" id="KW-1185">Reference proteome</keyword>
<evidence type="ECO:0000313" key="2">
    <source>
        <dbReference type="Proteomes" id="UP000799438"/>
    </source>
</evidence>
<accession>A0A6A6B339</accession>
<proteinExistence type="predicted"/>
<organism evidence="1 2">
    <name type="scientific">Aplosporella prunicola CBS 121167</name>
    <dbReference type="NCBI Taxonomy" id="1176127"/>
    <lineage>
        <taxon>Eukaryota</taxon>
        <taxon>Fungi</taxon>
        <taxon>Dikarya</taxon>
        <taxon>Ascomycota</taxon>
        <taxon>Pezizomycotina</taxon>
        <taxon>Dothideomycetes</taxon>
        <taxon>Dothideomycetes incertae sedis</taxon>
        <taxon>Botryosphaeriales</taxon>
        <taxon>Aplosporellaceae</taxon>
        <taxon>Aplosporella</taxon>
    </lineage>
</organism>
<dbReference type="GeneID" id="54304906"/>
<gene>
    <name evidence="1" type="ORF">K452DRAFT_98480</name>
</gene>
<dbReference type="OrthoDB" id="5333491at2759"/>
<sequence length="120" mass="13936">MPDLPFDVIAIILQFLAQGNESLACYAAINRVWNEAVELKTFEKIRISSGLNPIWKLFETPVDVMIFKRTLEKIRTSTDPEGFTIPRLAQALKHDGGRRRSYIREIEFRPECKNYSTRPH</sequence>
<dbReference type="RefSeq" id="XP_033393508.1">
    <property type="nucleotide sequence ID" value="XM_033547399.1"/>
</dbReference>
<reference evidence="1" key="1">
    <citation type="journal article" date="2020" name="Stud. Mycol.">
        <title>101 Dothideomycetes genomes: a test case for predicting lifestyles and emergence of pathogens.</title>
        <authorList>
            <person name="Haridas S."/>
            <person name="Albert R."/>
            <person name="Binder M."/>
            <person name="Bloem J."/>
            <person name="Labutti K."/>
            <person name="Salamov A."/>
            <person name="Andreopoulos B."/>
            <person name="Baker S."/>
            <person name="Barry K."/>
            <person name="Bills G."/>
            <person name="Bluhm B."/>
            <person name="Cannon C."/>
            <person name="Castanera R."/>
            <person name="Culley D."/>
            <person name="Daum C."/>
            <person name="Ezra D."/>
            <person name="Gonzalez J."/>
            <person name="Henrissat B."/>
            <person name="Kuo A."/>
            <person name="Liang C."/>
            <person name="Lipzen A."/>
            <person name="Lutzoni F."/>
            <person name="Magnuson J."/>
            <person name="Mondo S."/>
            <person name="Nolan M."/>
            <person name="Ohm R."/>
            <person name="Pangilinan J."/>
            <person name="Park H.-J."/>
            <person name="Ramirez L."/>
            <person name="Alfaro M."/>
            <person name="Sun H."/>
            <person name="Tritt A."/>
            <person name="Yoshinaga Y."/>
            <person name="Zwiers L.-H."/>
            <person name="Turgeon B."/>
            <person name="Goodwin S."/>
            <person name="Spatafora J."/>
            <person name="Crous P."/>
            <person name="Grigoriev I."/>
        </authorList>
    </citation>
    <scope>NUCLEOTIDE SEQUENCE</scope>
    <source>
        <strain evidence="1">CBS 121167</strain>
    </source>
</reference>
<dbReference type="AlphaFoldDB" id="A0A6A6B339"/>
<dbReference type="Proteomes" id="UP000799438">
    <property type="component" value="Unassembled WGS sequence"/>
</dbReference>
<dbReference type="EMBL" id="ML995500">
    <property type="protein sequence ID" value="KAF2137793.1"/>
    <property type="molecule type" value="Genomic_DNA"/>
</dbReference>